<organism evidence="1 2">
    <name type="scientific">Chromobacterium aquaticum</name>
    <dbReference type="NCBI Taxonomy" id="467180"/>
    <lineage>
        <taxon>Bacteria</taxon>
        <taxon>Pseudomonadati</taxon>
        <taxon>Pseudomonadota</taxon>
        <taxon>Betaproteobacteria</taxon>
        <taxon>Neisseriales</taxon>
        <taxon>Chromobacteriaceae</taxon>
        <taxon>Chromobacterium</taxon>
    </lineage>
</organism>
<dbReference type="Proteomes" id="UP001595999">
    <property type="component" value="Unassembled WGS sequence"/>
</dbReference>
<name>A0ABV9A1F2_9NEIS</name>
<protein>
    <submittedName>
        <fullName evidence="1">Uncharacterized protein</fullName>
    </submittedName>
</protein>
<reference evidence="2" key="1">
    <citation type="journal article" date="2019" name="Int. J. Syst. Evol. Microbiol.">
        <title>The Global Catalogue of Microorganisms (GCM) 10K type strain sequencing project: providing services to taxonomists for standard genome sequencing and annotation.</title>
        <authorList>
            <consortium name="The Broad Institute Genomics Platform"/>
            <consortium name="The Broad Institute Genome Sequencing Center for Infectious Disease"/>
            <person name="Wu L."/>
            <person name="Ma J."/>
        </authorList>
    </citation>
    <scope>NUCLEOTIDE SEQUENCE [LARGE SCALE GENOMIC DNA]</scope>
    <source>
        <strain evidence="2">CGMCC 4.7608</strain>
    </source>
</reference>
<comment type="caution">
    <text evidence="1">The sequence shown here is derived from an EMBL/GenBank/DDBJ whole genome shotgun (WGS) entry which is preliminary data.</text>
</comment>
<accession>A0ABV9A1F2</accession>
<evidence type="ECO:0000313" key="1">
    <source>
        <dbReference type="EMBL" id="MFC4492515.1"/>
    </source>
</evidence>
<dbReference type="EMBL" id="JBHSEK010000047">
    <property type="protein sequence ID" value="MFC4492515.1"/>
    <property type="molecule type" value="Genomic_DNA"/>
</dbReference>
<sequence length="120" mass="12545">MAEQLTAAQQTSYGSRGALVADAGKWQRGQEAMSGAGSEGFVDEGSQRPMVAKVGTTEGFNWENTIELEPVTVTASRPGAWQRFTGSMLDTVIDGSLGMAQLISDQGYLAASLLSGGLID</sequence>
<keyword evidence="2" id="KW-1185">Reference proteome</keyword>
<proteinExistence type="predicted"/>
<dbReference type="RefSeq" id="WP_231465699.1">
    <property type="nucleotide sequence ID" value="NZ_JAJOHW010000266.1"/>
</dbReference>
<evidence type="ECO:0000313" key="2">
    <source>
        <dbReference type="Proteomes" id="UP001595999"/>
    </source>
</evidence>
<gene>
    <name evidence="1" type="ORF">ACFO0R_23155</name>
</gene>
<feature type="non-terminal residue" evidence="1">
    <location>
        <position position="120"/>
    </location>
</feature>